<dbReference type="Proteomes" id="UP001451571">
    <property type="component" value="Chromosome"/>
</dbReference>
<feature type="transmembrane region" description="Helical" evidence="1">
    <location>
        <begin position="187"/>
        <end position="212"/>
    </location>
</feature>
<gene>
    <name evidence="3" type="ORF">V6984_12030</name>
</gene>
<dbReference type="EMBL" id="CP146256">
    <property type="protein sequence ID" value="XAH72261.1"/>
    <property type="molecule type" value="Genomic_DNA"/>
</dbReference>
<proteinExistence type="predicted"/>
<dbReference type="SUPFAM" id="SSF55874">
    <property type="entry name" value="ATPase domain of HSP90 chaperone/DNA topoisomerase II/histidine kinase"/>
    <property type="match status" value="1"/>
</dbReference>
<dbReference type="Gene3D" id="3.30.565.10">
    <property type="entry name" value="Histidine kinase-like ATPase, C-terminal domain"/>
    <property type="match status" value="1"/>
</dbReference>
<dbReference type="PANTHER" id="PTHR40448">
    <property type="entry name" value="TWO-COMPONENT SENSOR HISTIDINE KINASE"/>
    <property type="match status" value="1"/>
</dbReference>
<feature type="transmembrane region" description="Helical" evidence="1">
    <location>
        <begin position="58"/>
        <end position="75"/>
    </location>
</feature>
<feature type="transmembrane region" description="Helical" evidence="1">
    <location>
        <begin position="6"/>
        <end position="26"/>
    </location>
</feature>
<keyword evidence="1" id="KW-1133">Transmembrane helix</keyword>
<feature type="transmembrane region" description="Helical" evidence="1">
    <location>
        <begin position="33"/>
        <end position="52"/>
    </location>
</feature>
<feature type="transmembrane region" description="Helical" evidence="1">
    <location>
        <begin position="87"/>
        <end position="106"/>
    </location>
</feature>
<sequence>MKIFCLLLIIFITELLKYGIWFCGVYSLKIKRLWIGAAAVTGFAVFTLLGVVDENTLLLWWSTLSIIAYIFVLDCDKGEKALNIFRAGFLIICMGEIVGGIISPFSAGQNIPFAEEKIIYLINNSIVIVLISIAAVIKKKVKLPDNEKWKKIYKFIIYVSVFVMGMAIFLTIAGFQTISRYTPNEKIILFSKVISIISFVSVACLILIMIYIDNENKTIKKYLETDALLLETQRNLYKAMLAKNEETRRFRHDIQSHLICLNELAHRGDVSKVKDYVSGMEGQLLEIKNITYSVGNDVIDAVLNYYISLLDKEVKVDVNGKCPDNIRINRVELCTIVSNLTQNAVEALNKTECNERYLKIVVANNNNYMKFEVINSAPEADKKETLVNGLMATTKADKENHGIGMRNVKETVEKNGGDFRINVGNGEFVVKVTIPYDDK</sequence>
<dbReference type="RefSeq" id="WP_342755879.1">
    <property type="nucleotide sequence ID" value="NZ_CP146256.1"/>
</dbReference>
<organism evidence="3 4">
    <name type="scientific">Kineothrix sedimenti</name>
    <dbReference type="NCBI Taxonomy" id="3123317"/>
    <lineage>
        <taxon>Bacteria</taxon>
        <taxon>Bacillati</taxon>
        <taxon>Bacillota</taxon>
        <taxon>Clostridia</taxon>
        <taxon>Lachnospirales</taxon>
        <taxon>Lachnospiraceae</taxon>
        <taxon>Kineothrix</taxon>
    </lineage>
</organism>
<name>A0ABZ3EQ02_9FIRM</name>
<evidence type="ECO:0000256" key="1">
    <source>
        <dbReference type="SAM" id="Phobius"/>
    </source>
</evidence>
<dbReference type="Pfam" id="PF14501">
    <property type="entry name" value="HATPase_c_5"/>
    <property type="match status" value="1"/>
</dbReference>
<keyword evidence="1" id="KW-0472">Membrane</keyword>
<feature type="transmembrane region" description="Helical" evidence="1">
    <location>
        <begin position="157"/>
        <end position="175"/>
    </location>
</feature>
<protein>
    <submittedName>
        <fullName evidence="3">GHKL domain-containing protein</fullName>
    </submittedName>
</protein>
<evidence type="ECO:0000259" key="2">
    <source>
        <dbReference type="Pfam" id="PF14501"/>
    </source>
</evidence>
<keyword evidence="4" id="KW-1185">Reference proteome</keyword>
<feature type="domain" description="Sensor histidine kinase NatK-like C-terminal" evidence="2">
    <location>
        <begin position="329"/>
        <end position="435"/>
    </location>
</feature>
<evidence type="ECO:0000313" key="3">
    <source>
        <dbReference type="EMBL" id="XAH72261.1"/>
    </source>
</evidence>
<keyword evidence="1" id="KW-0812">Transmembrane</keyword>
<feature type="transmembrane region" description="Helical" evidence="1">
    <location>
        <begin position="118"/>
        <end position="137"/>
    </location>
</feature>
<evidence type="ECO:0000313" key="4">
    <source>
        <dbReference type="Proteomes" id="UP001451571"/>
    </source>
</evidence>
<dbReference type="PANTHER" id="PTHR40448:SF1">
    <property type="entry name" value="TWO-COMPONENT SENSOR HISTIDINE KINASE"/>
    <property type="match status" value="1"/>
</dbReference>
<dbReference type="InterPro" id="IPR036890">
    <property type="entry name" value="HATPase_C_sf"/>
</dbReference>
<reference evidence="3 4" key="1">
    <citation type="submission" date="2024-02" db="EMBL/GenBank/DDBJ databases">
        <title>Bacterial strain from lacustrine sediment.</title>
        <authorList>
            <person name="Petit C."/>
            <person name="Fadhlaoui K."/>
        </authorList>
    </citation>
    <scope>NUCLEOTIDE SEQUENCE [LARGE SCALE GENOMIC DNA]</scope>
    <source>
        <strain evidence="3 4">IPX-CK</strain>
    </source>
</reference>
<accession>A0ABZ3EQ02</accession>
<dbReference type="InterPro" id="IPR032834">
    <property type="entry name" value="NatK-like_C"/>
</dbReference>